<dbReference type="PROSITE" id="PS51278">
    <property type="entry name" value="GATASE_TYPE_2"/>
    <property type="match status" value="1"/>
</dbReference>
<proteinExistence type="inferred from homology"/>
<dbReference type="InterPro" id="IPR033738">
    <property type="entry name" value="AsnB_N"/>
</dbReference>
<evidence type="ECO:0000256" key="6">
    <source>
        <dbReference type="ARBA" id="ARBA00022962"/>
    </source>
</evidence>
<keyword evidence="12" id="KW-0436">Ligase</keyword>
<dbReference type="Proteomes" id="UP000325684">
    <property type="component" value="Unassembled WGS sequence"/>
</dbReference>
<dbReference type="EMBL" id="VCMV01000001">
    <property type="protein sequence ID" value="KAB0269706.1"/>
    <property type="molecule type" value="Genomic_DNA"/>
</dbReference>
<evidence type="ECO:0000256" key="7">
    <source>
        <dbReference type="ARBA" id="ARBA00048741"/>
    </source>
</evidence>
<dbReference type="GO" id="GO:0004066">
    <property type="term" value="F:asparagine synthase (glutamine-hydrolyzing) activity"/>
    <property type="evidence" value="ECO:0007669"/>
    <property type="project" value="UniProtKB-EC"/>
</dbReference>
<feature type="binding site" evidence="9">
    <location>
        <position position="292"/>
    </location>
    <ligand>
        <name>ATP</name>
        <dbReference type="ChEBI" id="CHEBI:30616"/>
    </ligand>
</feature>
<feature type="binding site" evidence="9">
    <location>
        <begin position="365"/>
        <end position="366"/>
    </location>
    <ligand>
        <name>ATP</name>
        <dbReference type="ChEBI" id="CHEBI:30616"/>
    </ligand>
</feature>
<dbReference type="InterPro" id="IPR029055">
    <property type="entry name" value="Ntn_hydrolases_N"/>
</dbReference>
<reference evidence="12 13" key="1">
    <citation type="journal article" date="2019" name="Microorganisms">
        <title>Genome Insights into the Novel Species Microvirga brassicacearum, a Rapeseed Endophyte with Biotechnological Potential.</title>
        <authorList>
            <person name="Jimenez-Gomez A."/>
            <person name="Saati-Santamaria Z."/>
            <person name="Igual J.M."/>
            <person name="Rivas R."/>
            <person name="Mateos P.F."/>
            <person name="Garcia-Fraile P."/>
        </authorList>
    </citation>
    <scope>NUCLEOTIDE SEQUENCE [LARGE SCALE GENOMIC DNA]</scope>
    <source>
        <strain evidence="12 13">CDVBN77</strain>
    </source>
</reference>
<feature type="site" description="Important for beta-aspartyl-AMP intermediate formation" evidence="10">
    <location>
        <position position="367"/>
    </location>
</feature>
<keyword evidence="8" id="KW-0028">Amino-acid biosynthesis</keyword>
<dbReference type="PANTHER" id="PTHR43284:SF1">
    <property type="entry name" value="ASPARAGINE SYNTHETASE"/>
    <property type="match status" value="1"/>
</dbReference>
<gene>
    <name evidence="12" type="primary">asnB</name>
    <name evidence="12" type="ORF">FEZ63_00080</name>
</gene>
<dbReference type="InterPro" id="IPR006426">
    <property type="entry name" value="Asn_synth_AEB"/>
</dbReference>
<dbReference type="Gene3D" id="3.60.20.10">
    <property type="entry name" value="Glutamine Phosphoribosylpyrophosphate, subunit 1, domain 1"/>
    <property type="match status" value="1"/>
</dbReference>
<dbReference type="GO" id="GO:0006529">
    <property type="term" value="P:asparagine biosynthetic process"/>
    <property type="evidence" value="ECO:0007669"/>
    <property type="project" value="UniProtKB-KW"/>
</dbReference>
<evidence type="ECO:0000256" key="3">
    <source>
        <dbReference type="ARBA" id="ARBA00012737"/>
    </source>
</evidence>
<dbReference type="Gene3D" id="3.40.50.620">
    <property type="entry name" value="HUPs"/>
    <property type="match status" value="1"/>
</dbReference>
<keyword evidence="13" id="KW-1185">Reference proteome</keyword>
<evidence type="ECO:0000256" key="2">
    <source>
        <dbReference type="ARBA" id="ARBA00005752"/>
    </source>
</evidence>
<comment type="similarity">
    <text evidence="2">Belongs to the asparagine synthetase family.</text>
</comment>
<comment type="caution">
    <text evidence="12">The sequence shown here is derived from an EMBL/GenBank/DDBJ whole genome shotgun (WGS) entry which is preliminary data.</text>
</comment>
<dbReference type="RefSeq" id="WP_150941600.1">
    <property type="nucleotide sequence ID" value="NZ_VCMV01000001.1"/>
</dbReference>
<dbReference type="Pfam" id="PF00733">
    <property type="entry name" value="Asn_synthase"/>
    <property type="match status" value="1"/>
</dbReference>
<dbReference type="SUPFAM" id="SSF56235">
    <property type="entry name" value="N-terminal nucleophile aminohydrolases (Ntn hydrolases)"/>
    <property type="match status" value="1"/>
</dbReference>
<dbReference type="AlphaFoldDB" id="A0A5N3PIY9"/>
<dbReference type="InterPro" id="IPR001962">
    <property type="entry name" value="Asn_synthase"/>
</dbReference>
<keyword evidence="4 9" id="KW-0547">Nucleotide-binding</keyword>
<dbReference type="PIRSF" id="PIRSF001589">
    <property type="entry name" value="Asn_synthetase_glu-h"/>
    <property type="match status" value="1"/>
</dbReference>
<accession>A0A5N3PIY9</accession>
<evidence type="ECO:0000256" key="4">
    <source>
        <dbReference type="ARBA" id="ARBA00022741"/>
    </source>
</evidence>
<feature type="binding site" evidence="9">
    <location>
        <position position="98"/>
    </location>
    <ligand>
        <name>L-glutamine</name>
        <dbReference type="ChEBI" id="CHEBI:58359"/>
    </ligand>
</feature>
<dbReference type="SUPFAM" id="SSF52402">
    <property type="entry name" value="Adenine nucleotide alpha hydrolases-like"/>
    <property type="match status" value="1"/>
</dbReference>
<evidence type="ECO:0000313" key="12">
    <source>
        <dbReference type="EMBL" id="KAB0269706.1"/>
    </source>
</evidence>
<protein>
    <recommendedName>
        <fullName evidence="3">asparagine synthase (glutamine-hydrolyzing)</fullName>
        <ecNumber evidence="3">6.3.5.4</ecNumber>
    </recommendedName>
</protein>
<dbReference type="Pfam" id="PF13537">
    <property type="entry name" value="GATase_7"/>
    <property type="match status" value="1"/>
</dbReference>
<evidence type="ECO:0000256" key="10">
    <source>
        <dbReference type="PIRSR" id="PIRSR001589-3"/>
    </source>
</evidence>
<evidence type="ECO:0000256" key="8">
    <source>
        <dbReference type="PIRSR" id="PIRSR001589-1"/>
    </source>
</evidence>
<keyword evidence="5 9" id="KW-0067">ATP-binding</keyword>
<comment type="pathway">
    <text evidence="1">Amino-acid biosynthesis; L-asparagine biosynthesis; L-asparagine from L-aspartate (L-Gln route): step 1/1.</text>
</comment>
<dbReference type="CDD" id="cd01991">
    <property type="entry name" value="Asn_synthase_B_C"/>
    <property type="match status" value="1"/>
</dbReference>
<comment type="catalytic activity">
    <reaction evidence="7">
        <text>L-aspartate + L-glutamine + ATP + H2O = L-asparagine + L-glutamate + AMP + diphosphate + H(+)</text>
        <dbReference type="Rhea" id="RHEA:12228"/>
        <dbReference type="ChEBI" id="CHEBI:15377"/>
        <dbReference type="ChEBI" id="CHEBI:15378"/>
        <dbReference type="ChEBI" id="CHEBI:29985"/>
        <dbReference type="ChEBI" id="CHEBI:29991"/>
        <dbReference type="ChEBI" id="CHEBI:30616"/>
        <dbReference type="ChEBI" id="CHEBI:33019"/>
        <dbReference type="ChEBI" id="CHEBI:58048"/>
        <dbReference type="ChEBI" id="CHEBI:58359"/>
        <dbReference type="ChEBI" id="CHEBI:456215"/>
        <dbReference type="EC" id="6.3.5.4"/>
    </reaction>
</comment>
<evidence type="ECO:0000313" key="13">
    <source>
        <dbReference type="Proteomes" id="UP000325684"/>
    </source>
</evidence>
<sequence>MCGLAGFVGEGSHSTLRAMVASISHRGPDGEGYWSNDESRVHLGHRLLAVLDIEGGAQPMWDAAGDVGIVFNGEIYNHAELRSELEANGCRFRSSHSDTEVLVHGYKIWGSQLPLRLNGMFAFAILDRRAKQVFLARDRFGEKPLYYAATPRSFVFGSEVTAVRKHPAVSGELSPRAVQKYLAWGFLPAPHSLYSDIKKLPAGCSLTLDIESRCFDVASYWRFRLEPDNDLKLSDEPRLADELRDLLQQAVQRRLISDVPLGLFLSGGIDSSTVLAGAAQGLASESLKTFTIGFTDPSFDESGFARALAAAFGTQHHEEILDLDRARTLMPQILGNLDEPLGDPSILPTYLLSRFARRHVTVALSGDGGDELFAGYDPFKALNPARIYSSLVPRGVHRGLRRLADLLPRSTSNMSLDFKVRRALLGLSWPQAMWNPIWLSPADPELIGEIFESPLSAEELYEEALDLWAANDTDLVDRTLEFYTNFYLPDNILTKVDRAAMLNSLESRAVFLDNDLVEFCRKLPNTFKFRHGERKVLLRRAVAGWLPPEVLARRKKGFGIPVSRWLREWPAPTVNGAATCKIGLDAAVLDDRWASHKRGEQDNRLLLFAWASLAPHLVAPPALADAA</sequence>
<evidence type="ECO:0000256" key="1">
    <source>
        <dbReference type="ARBA" id="ARBA00005187"/>
    </source>
</evidence>
<dbReference type="InterPro" id="IPR051786">
    <property type="entry name" value="ASN_synthetase/amidase"/>
</dbReference>
<dbReference type="NCBIfam" id="TIGR01536">
    <property type="entry name" value="asn_synth_AEB"/>
    <property type="match status" value="1"/>
</dbReference>
<dbReference type="EC" id="6.3.5.4" evidence="3"/>
<keyword evidence="6 8" id="KW-0315">Glutamine amidotransferase</keyword>
<dbReference type="CDD" id="cd00712">
    <property type="entry name" value="AsnB"/>
    <property type="match status" value="1"/>
</dbReference>
<organism evidence="12 13">
    <name type="scientific">Microvirga brassicacearum</name>
    <dbReference type="NCBI Taxonomy" id="2580413"/>
    <lineage>
        <taxon>Bacteria</taxon>
        <taxon>Pseudomonadati</taxon>
        <taxon>Pseudomonadota</taxon>
        <taxon>Alphaproteobacteria</taxon>
        <taxon>Hyphomicrobiales</taxon>
        <taxon>Methylobacteriaceae</taxon>
        <taxon>Microvirga</taxon>
    </lineage>
</organism>
<dbReference type="InterPro" id="IPR017932">
    <property type="entry name" value="GATase_2_dom"/>
</dbReference>
<dbReference type="PANTHER" id="PTHR43284">
    <property type="entry name" value="ASPARAGINE SYNTHETASE (GLUTAMINE-HYDROLYZING)"/>
    <property type="match status" value="1"/>
</dbReference>
<evidence type="ECO:0000259" key="11">
    <source>
        <dbReference type="PROSITE" id="PS51278"/>
    </source>
</evidence>
<dbReference type="OrthoDB" id="9763290at2"/>
<dbReference type="GO" id="GO:0005829">
    <property type="term" value="C:cytosol"/>
    <property type="evidence" value="ECO:0007669"/>
    <property type="project" value="TreeGrafter"/>
</dbReference>
<feature type="domain" description="Glutamine amidotransferase type-2" evidence="11">
    <location>
        <begin position="2"/>
        <end position="211"/>
    </location>
</feature>
<dbReference type="InterPro" id="IPR014729">
    <property type="entry name" value="Rossmann-like_a/b/a_fold"/>
</dbReference>
<name>A0A5N3PIY9_9HYPH</name>
<feature type="active site" description="For GATase activity" evidence="8">
    <location>
        <position position="2"/>
    </location>
</feature>
<keyword evidence="8" id="KW-0061">Asparagine biosynthesis</keyword>
<dbReference type="GO" id="GO:0005524">
    <property type="term" value="F:ATP binding"/>
    <property type="evidence" value="ECO:0007669"/>
    <property type="project" value="UniProtKB-KW"/>
</dbReference>
<evidence type="ECO:0000256" key="5">
    <source>
        <dbReference type="ARBA" id="ARBA00022840"/>
    </source>
</evidence>
<evidence type="ECO:0000256" key="9">
    <source>
        <dbReference type="PIRSR" id="PIRSR001589-2"/>
    </source>
</evidence>